<reference evidence="3" key="2">
    <citation type="submission" date="2022-06" db="UniProtKB">
        <authorList>
            <consortium name="EnsemblMetazoa"/>
        </authorList>
    </citation>
    <scope>IDENTIFICATION</scope>
    <source>
        <strain evidence="3">PS312</strain>
    </source>
</reference>
<evidence type="ECO:0000256" key="2">
    <source>
        <dbReference type="SAM" id="MobiDB-lite"/>
    </source>
</evidence>
<dbReference type="EnsemblMetazoa" id="PPA23046.1">
    <property type="protein sequence ID" value="PPA23046.1"/>
    <property type="gene ID" value="WBGene00112600"/>
</dbReference>
<feature type="compositionally biased region" description="Basic and acidic residues" evidence="2">
    <location>
        <begin position="12"/>
        <end position="43"/>
    </location>
</feature>
<gene>
    <name evidence="3" type="primary">WBGene00112600</name>
</gene>
<dbReference type="Proteomes" id="UP000005239">
    <property type="component" value="Unassembled WGS sequence"/>
</dbReference>
<protein>
    <submittedName>
        <fullName evidence="3">Uncharacterized protein</fullName>
    </submittedName>
</protein>
<organism evidence="3 4">
    <name type="scientific">Pristionchus pacificus</name>
    <name type="common">Parasitic nematode worm</name>
    <dbReference type="NCBI Taxonomy" id="54126"/>
    <lineage>
        <taxon>Eukaryota</taxon>
        <taxon>Metazoa</taxon>
        <taxon>Ecdysozoa</taxon>
        <taxon>Nematoda</taxon>
        <taxon>Chromadorea</taxon>
        <taxon>Rhabditida</taxon>
        <taxon>Rhabditina</taxon>
        <taxon>Diplogasteromorpha</taxon>
        <taxon>Diplogasteroidea</taxon>
        <taxon>Neodiplogasteridae</taxon>
        <taxon>Pristionchus</taxon>
    </lineage>
</organism>
<keyword evidence="1" id="KW-0175">Coiled coil</keyword>
<evidence type="ECO:0000313" key="3">
    <source>
        <dbReference type="EnsemblMetazoa" id="PPA23046.1"/>
    </source>
</evidence>
<feature type="region of interest" description="Disordered" evidence="2">
    <location>
        <begin position="1"/>
        <end position="43"/>
    </location>
</feature>
<evidence type="ECO:0000256" key="1">
    <source>
        <dbReference type="SAM" id="Coils"/>
    </source>
</evidence>
<feature type="coiled-coil region" evidence="1">
    <location>
        <begin position="52"/>
        <end position="96"/>
    </location>
</feature>
<proteinExistence type="predicted"/>
<accession>A0A8R1UE81</accession>
<dbReference type="AlphaFoldDB" id="A0A2A6BMG4"/>
<sequence>MKLNSQSGATDKITRGVEKKIAKPKKDEKVPRKAVRRSEEGLEMENRWREMRAQIRANAKRIDEINEQLKENARRMQQLRQAMAAAAAAASAAEADDLSSSLVPANSDTDDTTKPNCHEILSNIYRYLWQFYFQDLIYFYRFYS</sequence>
<accession>A0A2A6BMG4</accession>
<keyword evidence="4" id="KW-1185">Reference proteome</keyword>
<name>A0A2A6BMG4_PRIPA</name>
<reference evidence="4" key="1">
    <citation type="journal article" date="2008" name="Nat. Genet.">
        <title>The Pristionchus pacificus genome provides a unique perspective on nematode lifestyle and parasitism.</title>
        <authorList>
            <person name="Dieterich C."/>
            <person name="Clifton S.W."/>
            <person name="Schuster L.N."/>
            <person name="Chinwalla A."/>
            <person name="Delehaunty K."/>
            <person name="Dinkelacker I."/>
            <person name="Fulton L."/>
            <person name="Fulton R."/>
            <person name="Godfrey J."/>
            <person name="Minx P."/>
            <person name="Mitreva M."/>
            <person name="Roeseler W."/>
            <person name="Tian H."/>
            <person name="Witte H."/>
            <person name="Yang S.P."/>
            <person name="Wilson R.K."/>
            <person name="Sommer R.J."/>
        </authorList>
    </citation>
    <scope>NUCLEOTIDE SEQUENCE [LARGE SCALE GENOMIC DNA]</scope>
    <source>
        <strain evidence="4">PS312</strain>
    </source>
</reference>
<evidence type="ECO:0000313" key="4">
    <source>
        <dbReference type="Proteomes" id="UP000005239"/>
    </source>
</evidence>